<dbReference type="InterPro" id="IPR051043">
    <property type="entry name" value="Sulfatase_Mod_Factor_Kinase"/>
</dbReference>
<keyword evidence="3" id="KW-0449">Lipoprotein</keyword>
<keyword evidence="4" id="KW-1185">Reference proteome</keyword>
<feature type="domain" description="Sulfatase-modifying factor enzyme-like" evidence="2">
    <location>
        <begin position="333"/>
        <end position="521"/>
    </location>
</feature>
<gene>
    <name evidence="3" type="ORF">DNU06_00345</name>
</gene>
<evidence type="ECO:0000256" key="1">
    <source>
        <dbReference type="SAM" id="MobiDB-lite"/>
    </source>
</evidence>
<name>A0A2W1N139_9FLAO</name>
<dbReference type="PROSITE" id="PS51257">
    <property type="entry name" value="PROKAR_LIPOPROTEIN"/>
    <property type="match status" value="1"/>
</dbReference>
<comment type="caution">
    <text evidence="3">The sequence shown here is derived from an EMBL/GenBank/DDBJ whole genome shotgun (WGS) entry which is preliminary data.</text>
</comment>
<dbReference type="GO" id="GO:0120147">
    <property type="term" value="F:formylglycine-generating oxidase activity"/>
    <property type="evidence" value="ECO:0007669"/>
    <property type="project" value="TreeGrafter"/>
</dbReference>
<dbReference type="PANTHER" id="PTHR23150:SF19">
    <property type="entry name" value="FORMYLGLYCINE-GENERATING ENZYME"/>
    <property type="match status" value="1"/>
</dbReference>
<accession>A0A2W1N139</accession>
<dbReference type="InterPro" id="IPR005532">
    <property type="entry name" value="SUMF_dom"/>
</dbReference>
<feature type="domain" description="Sulfatase-modifying factor enzyme-like" evidence="2">
    <location>
        <begin position="49"/>
        <end position="103"/>
    </location>
</feature>
<dbReference type="SUPFAM" id="SSF56436">
    <property type="entry name" value="C-type lectin-like"/>
    <property type="match status" value="2"/>
</dbReference>
<evidence type="ECO:0000259" key="2">
    <source>
        <dbReference type="Pfam" id="PF03781"/>
    </source>
</evidence>
<protein>
    <submittedName>
        <fullName evidence="3">Gliding motility-associated lipoprotein</fullName>
    </submittedName>
</protein>
<dbReference type="Pfam" id="PF03781">
    <property type="entry name" value="FGE-sulfatase"/>
    <property type="match status" value="2"/>
</dbReference>
<sequence length="546" mass="63183">MSRNKIGSMKKEIFGIIMMAIMLAGCDPGTGHLTGVQGRRVFYPEVPLGMVYIPSGSYTMGQSDEDVPFLHQSRSKVASVFAFYIDNTEITNNEYREFVEWVKDSIMLERVYENALNLNVDGIVIKDEISDEQLGDMLNHSDVYFDESAGEWKVWADEFDPGDPYFRENFNLSWSMKGITDFQILPLVSDLYLKPNERWYNMRQIDVNQLTFKYYWVDIREAAKRGEVNIKRNGFKPESGGSGGEPTNRSLDPQHRDLKTPTTNFVGEPIGLDENLGWFNTKGENNAIRGHSNRGQFIIEEQIRVYPDTLCWIRDFTYSFNDPMVNMYFWHIAYDNYPVVGVTWKQAKAFSHWRTQKLNSWLSKQGMTWVQDFRLPTEAEWEFASRGGLKQSPYPWGGPYIRNSNGCMLANFKPMRGRYVDDGGFYPVKAYSYNPNGFGLYCMSGNVAEWTETAYDESVYEFSNDMNPDYRYYALDWDPPTLKRKVIRGGSWKDIGYYLQNGTRTYEFQDTTKSYIGFRCVQTHIGRGGTDFDREGGDNARSDIEL</sequence>
<dbReference type="InterPro" id="IPR042095">
    <property type="entry name" value="SUMF_sf"/>
</dbReference>
<dbReference type="Proteomes" id="UP000249248">
    <property type="component" value="Unassembled WGS sequence"/>
</dbReference>
<evidence type="ECO:0000313" key="3">
    <source>
        <dbReference type="EMBL" id="PZE18319.1"/>
    </source>
</evidence>
<feature type="region of interest" description="Disordered" evidence="1">
    <location>
        <begin position="231"/>
        <end position="268"/>
    </location>
</feature>
<dbReference type="AlphaFoldDB" id="A0A2W1N139"/>
<organism evidence="3 4">
    <name type="scientific">Putridiphycobacter roseus</name>
    <dbReference type="NCBI Taxonomy" id="2219161"/>
    <lineage>
        <taxon>Bacteria</taxon>
        <taxon>Pseudomonadati</taxon>
        <taxon>Bacteroidota</taxon>
        <taxon>Flavobacteriia</taxon>
        <taxon>Flavobacteriales</taxon>
        <taxon>Crocinitomicaceae</taxon>
        <taxon>Putridiphycobacter</taxon>
    </lineage>
</organism>
<reference evidence="3 4" key="1">
    <citation type="submission" date="2018-06" db="EMBL/GenBank/DDBJ databases">
        <title>The draft genome sequence of Crocinitomix sp. SM1701.</title>
        <authorList>
            <person name="Zhang X."/>
        </authorList>
    </citation>
    <scope>NUCLEOTIDE SEQUENCE [LARGE SCALE GENOMIC DNA]</scope>
    <source>
        <strain evidence="3 4">SM1701</strain>
    </source>
</reference>
<evidence type="ECO:0000313" key="4">
    <source>
        <dbReference type="Proteomes" id="UP000249248"/>
    </source>
</evidence>
<dbReference type="InterPro" id="IPR016187">
    <property type="entry name" value="CTDL_fold"/>
</dbReference>
<dbReference type="Gene3D" id="3.90.1580.10">
    <property type="entry name" value="paralog of FGE (formylglycine-generating enzyme)"/>
    <property type="match status" value="2"/>
</dbReference>
<dbReference type="EMBL" id="QKSB01000001">
    <property type="protein sequence ID" value="PZE18319.1"/>
    <property type="molecule type" value="Genomic_DNA"/>
</dbReference>
<dbReference type="PANTHER" id="PTHR23150">
    <property type="entry name" value="SULFATASE MODIFYING FACTOR 1, 2"/>
    <property type="match status" value="1"/>
</dbReference>
<proteinExistence type="predicted"/>